<proteinExistence type="predicted"/>
<evidence type="ECO:0000313" key="2">
    <source>
        <dbReference type="Proteomes" id="UP000054035"/>
    </source>
</evidence>
<accession>A0A0P6V9W3</accession>
<dbReference type="PATRIC" id="fig|53413.25.peg.2671"/>
<dbReference type="Proteomes" id="UP000054035">
    <property type="component" value="Unassembled WGS sequence"/>
</dbReference>
<protein>
    <submittedName>
        <fullName evidence="1">Uncharacterized protein</fullName>
    </submittedName>
</protein>
<comment type="caution">
    <text evidence="1">The sequence shown here is derived from an EMBL/GenBank/DDBJ whole genome shotgun (WGS) entry which is preliminary data.</text>
</comment>
<gene>
    <name evidence="1" type="ORF">XAXN_19855</name>
</gene>
<dbReference type="AlphaFoldDB" id="A0A0P6V9W3"/>
<reference evidence="1 2" key="1">
    <citation type="submission" date="2014-02" db="EMBL/GenBank/DDBJ databases">
        <title>Genome sequence of Xanthomonas axonopodis DSM 3585 (T).</title>
        <authorList>
            <person name="Midha S."/>
            <person name="Patil P.B."/>
        </authorList>
    </citation>
    <scope>NUCLEOTIDE SEQUENCE [LARGE SCALE GENOMIC DNA]</scope>
    <source>
        <strain evidence="1 2">DSM 3585</strain>
    </source>
</reference>
<sequence>MSAALNPVSVSQQSFAAAAPPSASSAIITNCPRVHSSRAPLSRSSAINSTSTVIELRPTDTTRAMVSTIWPWRIGSLKSTWSERAVTTVRRA</sequence>
<evidence type="ECO:0000313" key="1">
    <source>
        <dbReference type="EMBL" id="KPL47453.1"/>
    </source>
</evidence>
<organism evidence="1 2">
    <name type="scientific">Xanthomonas axonopodis</name>
    <dbReference type="NCBI Taxonomy" id="53413"/>
    <lineage>
        <taxon>Bacteria</taxon>
        <taxon>Pseudomonadati</taxon>
        <taxon>Pseudomonadota</taxon>
        <taxon>Gammaproteobacteria</taxon>
        <taxon>Lysobacterales</taxon>
        <taxon>Lysobacteraceae</taxon>
        <taxon>Xanthomonas</taxon>
    </lineage>
</organism>
<name>A0A0P6V9W3_9XANT</name>
<dbReference type="EMBL" id="JFAQ01000274">
    <property type="protein sequence ID" value="KPL47453.1"/>
    <property type="molecule type" value="Genomic_DNA"/>
</dbReference>